<accession>A0ABU9D525</accession>
<dbReference type="EMBL" id="JBBPCN010000001">
    <property type="protein sequence ID" value="MEK8074071.1"/>
    <property type="molecule type" value="Genomic_DNA"/>
</dbReference>
<reference evidence="1 2" key="1">
    <citation type="submission" date="2024-03" db="EMBL/GenBank/DDBJ databases">
        <title>Rhodococcus navarretei sp. nov. and Pseudarthrobacter quantumdoti sp. nov., two new species with the ability to biosynthesize Quantum Dots isolated from soil samples at Union Glacier, Antarctica.</title>
        <authorList>
            <person name="Vargas M."/>
        </authorList>
    </citation>
    <scope>NUCLEOTIDE SEQUENCE [LARGE SCALE GENOMIC DNA]</scope>
    <source>
        <strain evidence="1 2">EXRC-4A-4</strain>
    </source>
</reference>
<organism evidence="1 2">
    <name type="scientific">Rhodococcus navarretei</name>
    <dbReference type="NCBI Taxonomy" id="3128981"/>
    <lineage>
        <taxon>Bacteria</taxon>
        <taxon>Bacillati</taxon>
        <taxon>Actinomycetota</taxon>
        <taxon>Actinomycetes</taxon>
        <taxon>Mycobacteriales</taxon>
        <taxon>Nocardiaceae</taxon>
        <taxon>Rhodococcus</taxon>
    </lineage>
</organism>
<proteinExistence type="predicted"/>
<keyword evidence="2" id="KW-1185">Reference proteome</keyword>
<sequence length="169" mass="18701">MSRARDAQRAAVYDAEQLVRTMFDRAEERDIRVVHVMGSQLTLPVERKFASIDSVQAYVDAVLALDWVAATWPDAGRVITVRARSGSAAAHYETDTATIAVPLHRGNSAWALRELVVLHELAHHFADENEQQHGGAFVDRYITLVSEIVGFEAGFVLRAMMAENGVRIG</sequence>
<protein>
    <submittedName>
        <fullName evidence="1">TIGR04338 family metallohydrolase</fullName>
    </submittedName>
</protein>
<gene>
    <name evidence="1" type="ORF">AABD04_24760</name>
</gene>
<comment type="caution">
    <text evidence="1">The sequence shown here is derived from an EMBL/GenBank/DDBJ whole genome shotgun (WGS) entry which is preliminary data.</text>
</comment>
<dbReference type="RefSeq" id="WP_341442870.1">
    <property type="nucleotide sequence ID" value="NZ_JBBPCN010000001.1"/>
</dbReference>
<name>A0ABU9D525_9NOCA</name>
<evidence type="ECO:0000313" key="1">
    <source>
        <dbReference type="EMBL" id="MEK8074071.1"/>
    </source>
</evidence>
<dbReference type="Proteomes" id="UP001456513">
    <property type="component" value="Unassembled WGS sequence"/>
</dbReference>
<dbReference type="InterPro" id="IPR027595">
    <property type="entry name" value="CHP04338"/>
</dbReference>
<dbReference type="NCBIfam" id="TIGR04338">
    <property type="entry name" value="HEXXH_Rv0185"/>
    <property type="match status" value="1"/>
</dbReference>
<evidence type="ECO:0000313" key="2">
    <source>
        <dbReference type="Proteomes" id="UP001456513"/>
    </source>
</evidence>